<keyword evidence="4" id="KW-1185">Reference proteome</keyword>
<dbReference type="AlphaFoldDB" id="A0A2S5BHD1"/>
<feature type="region of interest" description="Disordered" evidence="1">
    <location>
        <begin position="169"/>
        <end position="237"/>
    </location>
</feature>
<evidence type="ECO:0000256" key="2">
    <source>
        <dbReference type="SAM" id="SignalP"/>
    </source>
</evidence>
<proteinExistence type="predicted"/>
<protein>
    <submittedName>
        <fullName evidence="3">Uncharacterized protein</fullName>
    </submittedName>
</protein>
<organism evidence="3 4">
    <name type="scientific">Rhodotorula taiwanensis</name>
    <dbReference type="NCBI Taxonomy" id="741276"/>
    <lineage>
        <taxon>Eukaryota</taxon>
        <taxon>Fungi</taxon>
        <taxon>Dikarya</taxon>
        <taxon>Basidiomycota</taxon>
        <taxon>Pucciniomycotina</taxon>
        <taxon>Microbotryomycetes</taxon>
        <taxon>Sporidiobolales</taxon>
        <taxon>Sporidiobolaceae</taxon>
        <taxon>Rhodotorula</taxon>
    </lineage>
</organism>
<gene>
    <name evidence="3" type="ORF">BMF94_0909</name>
</gene>
<evidence type="ECO:0000256" key="1">
    <source>
        <dbReference type="SAM" id="MobiDB-lite"/>
    </source>
</evidence>
<name>A0A2S5BHD1_9BASI</name>
<feature type="signal peptide" evidence="2">
    <location>
        <begin position="1"/>
        <end position="18"/>
    </location>
</feature>
<dbReference type="OrthoDB" id="2528365at2759"/>
<keyword evidence="2" id="KW-0732">Signal</keyword>
<accession>A0A2S5BHD1</accession>
<evidence type="ECO:0000313" key="3">
    <source>
        <dbReference type="EMBL" id="POY76186.1"/>
    </source>
</evidence>
<comment type="caution">
    <text evidence="3">The sequence shown here is derived from an EMBL/GenBank/DDBJ whole genome shotgun (WGS) entry which is preliminary data.</text>
</comment>
<feature type="chain" id="PRO_5015670529" evidence="2">
    <location>
        <begin position="19"/>
        <end position="251"/>
    </location>
</feature>
<dbReference type="Proteomes" id="UP000237144">
    <property type="component" value="Unassembled WGS sequence"/>
</dbReference>
<evidence type="ECO:0000313" key="4">
    <source>
        <dbReference type="Proteomes" id="UP000237144"/>
    </source>
</evidence>
<dbReference type="EMBL" id="PJQD01000008">
    <property type="protein sequence ID" value="POY76186.1"/>
    <property type="molecule type" value="Genomic_DNA"/>
</dbReference>
<reference evidence="3 4" key="1">
    <citation type="journal article" date="2018" name="Front. Microbiol.">
        <title>Prospects for Fungal Bioremediation of Acidic Radioactive Waste Sites: Characterization and Genome Sequence of Rhodotorula taiwanensis MD1149.</title>
        <authorList>
            <person name="Tkavc R."/>
            <person name="Matrosova V.Y."/>
            <person name="Grichenko O.E."/>
            <person name="Gostincar C."/>
            <person name="Volpe R.P."/>
            <person name="Klimenkova P."/>
            <person name="Gaidamakova E.K."/>
            <person name="Zhou C.E."/>
            <person name="Stewart B.J."/>
            <person name="Lyman M.G."/>
            <person name="Malfatti S.A."/>
            <person name="Rubinfeld B."/>
            <person name="Courtot M."/>
            <person name="Singh J."/>
            <person name="Dalgard C.L."/>
            <person name="Hamilton T."/>
            <person name="Frey K.G."/>
            <person name="Gunde-Cimerman N."/>
            <person name="Dugan L."/>
            <person name="Daly M.J."/>
        </authorList>
    </citation>
    <scope>NUCLEOTIDE SEQUENCE [LARGE SCALE GENOMIC DNA]</scope>
    <source>
        <strain evidence="3 4">MD1149</strain>
    </source>
</reference>
<sequence>MLALHIFASAFLAGIASASLSLGKDGSISAINGFDKDHKYSDVALKEVCYRNLYADLDAFEVKETKEVVVQDSRKATVFMSQGVLRNEEDVALLYEEFCYKQYRLKEHSMDVHAASGLLVGKRDLIGSLGLASLGSVKAFESSGSEPDGAGLFSKGSFLDSLANDSPLDGDSSFDVTQPDLKDGSSEALDAEMPAYKPDTSSTGAKVDAVTDKKAPDATFAAGRGESASPDGKGKRAWSWRRFVMRSEVQV</sequence>